<proteinExistence type="inferred from homology"/>
<evidence type="ECO:0000313" key="3">
    <source>
        <dbReference type="EMBL" id="NLR74036.1"/>
    </source>
</evidence>
<sequence length="252" mass="26788">MKDYQAPANLLEGRVILITGASGGIGGALAKTCAKLGATVVLHGKRVKALERLYDEIEAAGGPTPAILPLDLATASEQEYNYAVSVLERQLKRLDGIVHCAAHCGDLSPMSNETIDVWQTMMRVNVIAPFALTKACLPLLMNSPDASVIVTSESHASQPSAYWGAFAASRAALEHAALGWADEWSRHEHLRVNVLVPGPVQSPARRRTHPAESQIGMATIDSLLPAYLYLLGAEGKGVRGQKIHLAQAGLAS</sequence>
<dbReference type="AlphaFoldDB" id="A0A847S8V7"/>
<dbReference type="InterPro" id="IPR036291">
    <property type="entry name" value="NAD(P)-bd_dom_sf"/>
</dbReference>
<accession>A0A847S8V7</accession>
<evidence type="ECO:0000313" key="4">
    <source>
        <dbReference type="Proteomes" id="UP000587991"/>
    </source>
</evidence>
<keyword evidence="2" id="KW-0560">Oxidoreductase</keyword>
<dbReference type="SUPFAM" id="SSF51735">
    <property type="entry name" value="NAD(P)-binding Rossmann-fold domains"/>
    <property type="match status" value="1"/>
</dbReference>
<dbReference type="InterPro" id="IPR002347">
    <property type="entry name" value="SDR_fam"/>
</dbReference>
<dbReference type="PRINTS" id="PR00081">
    <property type="entry name" value="GDHRDH"/>
</dbReference>
<evidence type="ECO:0000256" key="1">
    <source>
        <dbReference type="ARBA" id="ARBA00006484"/>
    </source>
</evidence>
<name>A0A847S8V7_9NEIS</name>
<keyword evidence="4" id="KW-1185">Reference proteome</keyword>
<dbReference type="PANTHER" id="PTHR44196:SF4">
    <property type="entry name" value="SHORT CHAIN DEHYDROGENASE"/>
    <property type="match status" value="1"/>
</dbReference>
<dbReference type="Proteomes" id="UP000587991">
    <property type="component" value="Unassembled WGS sequence"/>
</dbReference>
<dbReference type="EMBL" id="JABAIM010000001">
    <property type="protein sequence ID" value="NLR74036.1"/>
    <property type="molecule type" value="Genomic_DNA"/>
</dbReference>
<dbReference type="GO" id="GO:0016020">
    <property type="term" value="C:membrane"/>
    <property type="evidence" value="ECO:0007669"/>
    <property type="project" value="TreeGrafter"/>
</dbReference>
<reference evidence="3 4" key="1">
    <citation type="submission" date="2020-04" db="EMBL/GenBank/DDBJ databases">
        <title>Draft genome of Leeia sp. IMCC25680.</title>
        <authorList>
            <person name="Song J."/>
            <person name="Cho J.-C."/>
        </authorList>
    </citation>
    <scope>NUCLEOTIDE SEQUENCE [LARGE SCALE GENOMIC DNA]</scope>
    <source>
        <strain evidence="3 4">IMCC25680</strain>
    </source>
</reference>
<gene>
    <name evidence="3" type="ORF">HF682_02560</name>
</gene>
<dbReference type="PANTHER" id="PTHR44196">
    <property type="entry name" value="DEHYDROGENASE/REDUCTASE SDR FAMILY MEMBER 7B"/>
    <property type="match status" value="1"/>
</dbReference>
<organism evidence="3 4">
    <name type="scientific">Leeia aquatica</name>
    <dbReference type="NCBI Taxonomy" id="2725557"/>
    <lineage>
        <taxon>Bacteria</taxon>
        <taxon>Pseudomonadati</taxon>
        <taxon>Pseudomonadota</taxon>
        <taxon>Betaproteobacteria</taxon>
        <taxon>Neisseriales</taxon>
        <taxon>Leeiaceae</taxon>
        <taxon>Leeia</taxon>
    </lineage>
</organism>
<evidence type="ECO:0000256" key="2">
    <source>
        <dbReference type="ARBA" id="ARBA00023002"/>
    </source>
</evidence>
<protein>
    <submittedName>
        <fullName evidence="3">SDR family NAD(P)-dependent oxidoreductase</fullName>
    </submittedName>
</protein>
<dbReference type="Gene3D" id="3.40.50.720">
    <property type="entry name" value="NAD(P)-binding Rossmann-like Domain"/>
    <property type="match status" value="1"/>
</dbReference>
<comment type="caution">
    <text evidence="3">The sequence shown here is derived from an EMBL/GenBank/DDBJ whole genome shotgun (WGS) entry which is preliminary data.</text>
</comment>
<dbReference type="GO" id="GO:0016491">
    <property type="term" value="F:oxidoreductase activity"/>
    <property type="evidence" value="ECO:0007669"/>
    <property type="project" value="UniProtKB-KW"/>
</dbReference>
<dbReference type="Pfam" id="PF00106">
    <property type="entry name" value="adh_short"/>
    <property type="match status" value="1"/>
</dbReference>
<comment type="similarity">
    <text evidence="1">Belongs to the short-chain dehydrogenases/reductases (SDR) family.</text>
</comment>